<evidence type="ECO:0000313" key="2">
    <source>
        <dbReference type="Proteomes" id="UP000594260"/>
    </source>
</evidence>
<reference evidence="1" key="1">
    <citation type="submission" date="2021-01" db="UniProtKB">
        <authorList>
            <consortium name="EnsemblMetazoa"/>
        </authorList>
    </citation>
    <scope>IDENTIFICATION</scope>
</reference>
<proteinExistence type="predicted"/>
<accession>A0A7M7KF61</accession>
<name>A0A7M7KF61_VARDE</name>
<dbReference type="GeneID" id="111249947"/>
<dbReference type="RefSeq" id="XP_022660166.1">
    <property type="nucleotide sequence ID" value="XM_022804431.1"/>
</dbReference>
<dbReference type="InParanoid" id="A0A7M7KF61"/>
<sequence>MRSCVAINLVKKQFLCVIPFTRWHPFARHQSKRRVVMDPTNDCFSFQFALVKQAVLHLLAYNLSTICEAAAYDGTTQSPERHRIPLRCRRLNDLCELSLPGQYDLVNKLVHIYSLRIFDDAPGTVHTVKAHPQMDNIARSEVMAKSRLALRKGPALLHLERPPLSQSDSGRSSLNA</sequence>
<dbReference type="EnsemblMetazoa" id="XM_022804431">
    <property type="protein sequence ID" value="XP_022660166"/>
    <property type="gene ID" value="LOC111249947"/>
</dbReference>
<dbReference type="AlphaFoldDB" id="A0A7M7KF61"/>
<organism evidence="1 2">
    <name type="scientific">Varroa destructor</name>
    <name type="common">Honeybee mite</name>
    <dbReference type="NCBI Taxonomy" id="109461"/>
    <lineage>
        <taxon>Eukaryota</taxon>
        <taxon>Metazoa</taxon>
        <taxon>Ecdysozoa</taxon>
        <taxon>Arthropoda</taxon>
        <taxon>Chelicerata</taxon>
        <taxon>Arachnida</taxon>
        <taxon>Acari</taxon>
        <taxon>Parasitiformes</taxon>
        <taxon>Mesostigmata</taxon>
        <taxon>Gamasina</taxon>
        <taxon>Dermanyssoidea</taxon>
        <taxon>Varroidae</taxon>
        <taxon>Varroa</taxon>
    </lineage>
</organism>
<dbReference type="Proteomes" id="UP000594260">
    <property type="component" value="Unplaced"/>
</dbReference>
<protein>
    <submittedName>
        <fullName evidence="1">Uncharacterized protein</fullName>
    </submittedName>
</protein>
<evidence type="ECO:0000313" key="1">
    <source>
        <dbReference type="EnsemblMetazoa" id="XP_022660166"/>
    </source>
</evidence>
<keyword evidence="2" id="KW-1185">Reference proteome</keyword>
<dbReference type="KEGG" id="vde:111249947"/>